<reference evidence="8" key="1">
    <citation type="journal article" date="2020" name="J Insects Food Feed">
        <title>The yellow mealworm (Tenebrio molitor) genome: a resource for the emerging insects as food and feed industry.</title>
        <authorList>
            <person name="Eriksson T."/>
            <person name="Andere A."/>
            <person name="Kelstrup H."/>
            <person name="Emery V."/>
            <person name="Picard C."/>
        </authorList>
    </citation>
    <scope>NUCLEOTIDE SEQUENCE</scope>
    <source>
        <strain evidence="8">Stoneville</strain>
        <tissue evidence="8">Whole head</tissue>
    </source>
</reference>
<dbReference type="FunFam" id="1.10.400.10:FF:000007">
    <property type="entry name" value="Guanine nucleotide-binding protein subunit alpha"/>
    <property type="match status" value="1"/>
</dbReference>
<dbReference type="SUPFAM" id="SSF47895">
    <property type="entry name" value="Transducin (alpha subunit), insertion domain"/>
    <property type="match status" value="1"/>
</dbReference>
<dbReference type="GO" id="GO:0005737">
    <property type="term" value="C:cytoplasm"/>
    <property type="evidence" value="ECO:0007669"/>
    <property type="project" value="TreeGrafter"/>
</dbReference>
<dbReference type="GO" id="GO:0032502">
    <property type="term" value="P:developmental process"/>
    <property type="evidence" value="ECO:0007669"/>
    <property type="project" value="UniProtKB-ARBA"/>
</dbReference>
<dbReference type="FunFam" id="3.40.50.300:FF:000563">
    <property type="entry name" value="Guanine nucleotide-binding protein alpha subunit"/>
    <property type="match status" value="1"/>
</dbReference>
<evidence type="ECO:0000256" key="3">
    <source>
        <dbReference type="ARBA" id="ARBA00022842"/>
    </source>
</evidence>
<feature type="binding site" evidence="6">
    <location>
        <begin position="429"/>
        <end position="435"/>
    </location>
    <ligand>
        <name>GTP</name>
        <dbReference type="ChEBI" id="CHEBI:37565"/>
    </ligand>
</feature>
<evidence type="ECO:0000313" key="9">
    <source>
        <dbReference type="Proteomes" id="UP000719412"/>
    </source>
</evidence>
<dbReference type="PROSITE" id="PS51882">
    <property type="entry name" value="G_ALPHA"/>
    <property type="match status" value="1"/>
</dbReference>
<evidence type="ECO:0000256" key="4">
    <source>
        <dbReference type="ARBA" id="ARBA00023134"/>
    </source>
</evidence>
<evidence type="ECO:0000313" key="8">
    <source>
        <dbReference type="EMBL" id="KAH0814204.1"/>
    </source>
</evidence>
<protein>
    <submittedName>
        <fullName evidence="8">Uncharacterized protein</fullName>
    </submittedName>
</protein>
<dbReference type="GO" id="GO:0031683">
    <property type="term" value="F:G-protein beta/gamma-subunit complex binding"/>
    <property type="evidence" value="ECO:0007669"/>
    <property type="project" value="InterPro"/>
</dbReference>
<dbReference type="CDD" id="cd00066">
    <property type="entry name" value="G-alpha"/>
    <property type="match status" value="1"/>
</dbReference>
<feature type="binding site" evidence="6">
    <location>
        <begin position="296"/>
        <end position="301"/>
    </location>
    <ligand>
        <name>GTP</name>
        <dbReference type="ChEBI" id="CHEBI:37565"/>
    </ligand>
</feature>
<evidence type="ECO:0000256" key="7">
    <source>
        <dbReference type="PIRSR" id="PIRSR601019-2"/>
    </source>
</evidence>
<dbReference type="SMART" id="SM00275">
    <property type="entry name" value="G_alpha"/>
    <property type="match status" value="1"/>
</dbReference>
<sequence>MTELMKPQATYSHDAVRDIIEDVTQSSMMRLDSTSMNKLWDLITMVFKWQVTISEDVIAITLRHLYEIENYVTNPETQLQLHKVQNLVENFNKILSAKEKKELRDDILYWLKDSNVRVSLLLRMGLQNMDGIFITDNLDPTAAKMLKNLGENIYSVTQNGRILEKNCNKPEPEVNELQLFVDQILGERKMSSGTDNRKFLRLDIDNQNVNNNEEGSKIVFDNIDVNTEDHKMHEMMNDMAVTDKEDGSLKDDLLEMIGEREEGKARKRSEEIDRQLGELAKQQNNVIKILLLGAGESGKSTLVKQMKIIHADGFTHAELSSFRPTVLDNLLASMKYVLAGMGILRINLEQQRNKTHAQVVLMSRSCFDMSFMVLPNVAASLQALWSDRGVRLAVARGYEYELNDSALYLFENMERICDPKYVPTPTDVLRARVRTQGIIETHFRINDMIVSMYDVGGQRSQRRKWIYCFDDVRAVLFVVSLSGYDMTLLEDPSVNRLDESLNLFGQIVNNPFFREASFVLFLNKFDLFREKILYSQRHLRLYFSDYKGPDRDVDRGALFIQHKFVLKNADSRKVLYPHFTTATDTANVQVVFQAVMEMVISTNLGQVTLL</sequence>
<feature type="binding site" evidence="6">
    <location>
        <position position="582"/>
    </location>
    <ligand>
        <name>GTP</name>
        <dbReference type="ChEBI" id="CHEBI:37565"/>
    </ligand>
</feature>
<keyword evidence="9" id="KW-1185">Reference proteome</keyword>
<dbReference type="AlphaFoldDB" id="A0A8J6HGG6"/>
<feature type="binding site" evidence="7">
    <location>
        <position position="300"/>
    </location>
    <ligand>
        <name>Mg(2+)</name>
        <dbReference type="ChEBI" id="CHEBI:18420"/>
    </ligand>
</feature>
<dbReference type="PANTHER" id="PTHR10218:SF231">
    <property type="entry name" value="GUANINE NUCLEOTIDE BINDING PROTEIN (G PROTEIN) ALPHA V1"/>
    <property type="match status" value="1"/>
</dbReference>
<dbReference type="GO" id="GO:0003924">
    <property type="term" value="F:GTPase activity"/>
    <property type="evidence" value="ECO:0007669"/>
    <property type="project" value="InterPro"/>
</dbReference>
<feature type="binding site" evidence="7">
    <location>
        <position position="435"/>
    </location>
    <ligand>
        <name>Mg(2+)</name>
        <dbReference type="ChEBI" id="CHEBI:18420"/>
    </ligand>
</feature>
<dbReference type="PANTHER" id="PTHR10218">
    <property type="entry name" value="GTP-BINDING PROTEIN ALPHA SUBUNIT"/>
    <property type="match status" value="1"/>
</dbReference>
<keyword evidence="5" id="KW-0807">Transducer</keyword>
<dbReference type="InterPro" id="IPR027417">
    <property type="entry name" value="P-loop_NTPase"/>
</dbReference>
<dbReference type="InterPro" id="IPR019332">
    <property type="entry name" value="OSCP1"/>
</dbReference>
<proteinExistence type="predicted"/>
<dbReference type="PRINTS" id="PR00318">
    <property type="entry name" value="GPROTEINA"/>
</dbReference>
<evidence type="ECO:0000256" key="5">
    <source>
        <dbReference type="ARBA" id="ARBA00023224"/>
    </source>
</evidence>
<dbReference type="GO" id="GO:0005834">
    <property type="term" value="C:heterotrimeric G-protein complex"/>
    <property type="evidence" value="ECO:0007669"/>
    <property type="project" value="TreeGrafter"/>
</dbReference>
<dbReference type="Pfam" id="PF00503">
    <property type="entry name" value="G-alpha"/>
    <property type="match status" value="1"/>
</dbReference>
<accession>A0A8J6HGG6</accession>
<feature type="binding site" evidence="6">
    <location>
        <begin position="404"/>
        <end position="405"/>
    </location>
    <ligand>
        <name>GTP</name>
        <dbReference type="ChEBI" id="CHEBI:37565"/>
    </ligand>
</feature>
<evidence type="ECO:0000256" key="1">
    <source>
        <dbReference type="ARBA" id="ARBA00022723"/>
    </source>
</evidence>
<comment type="caution">
    <text evidence="8">The sequence shown here is derived from an EMBL/GenBank/DDBJ whole genome shotgun (WGS) entry which is preliminary data.</text>
</comment>
<dbReference type="InterPro" id="IPR001019">
    <property type="entry name" value="Gprotein_alpha_su"/>
</dbReference>
<feature type="binding site" evidence="6">
    <location>
        <begin position="523"/>
        <end position="526"/>
    </location>
    <ligand>
        <name>GTP</name>
        <dbReference type="ChEBI" id="CHEBI:37565"/>
    </ligand>
</feature>
<dbReference type="InterPro" id="IPR011025">
    <property type="entry name" value="GproteinA_insert"/>
</dbReference>
<organism evidence="8 9">
    <name type="scientific">Tenebrio molitor</name>
    <name type="common">Yellow mealworm beetle</name>
    <dbReference type="NCBI Taxonomy" id="7067"/>
    <lineage>
        <taxon>Eukaryota</taxon>
        <taxon>Metazoa</taxon>
        <taxon>Ecdysozoa</taxon>
        <taxon>Arthropoda</taxon>
        <taxon>Hexapoda</taxon>
        <taxon>Insecta</taxon>
        <taxon>Pterygota</taxon>
        <taxon>Neoptera</taxon>
        <taxon>Endopterygota</taxon>
        <taxon>Coleoptera</taxon>
        <taxon>Polyphaga</taxon>
        <taxon>Cucujiformia</taxon>
        <taxon>Tenebrionidae</taxon>
        <taxon>Tenebrio</taxon>
    </lineage>
</organism>
<dbReference type="GO" id="GO:0046872">
    <property type="term" value="F:metal ion binding"/>
    <property type="evidence" value="ECO:0007669"/>
    <property type="project" value="UniProtKB-KW"/>
</dbReference>
<dbReference type="EMBL" id="JABDTM020024526">
    <property type="protein sequence ID" value="KAH0814204.1"/>
    <property type="molecule type" value="Genomic_DNA"/>
</dbReference>
<dbReference type="Pfam" id="PF10188">
    <property type="entry name" value="Oscp1"/>
    <property type="match status" value="1"/>
</dbReference>
<gene>
    <name evidence="8" type="ORF">GEV33_008586</name>
</gene>
<keyword evidence="1 7" id="KW-0479">Metal-binding</keyword>
<feature type="binding site" evidence="6">
    <location>
        <begin position="454"/>
        <end position="458"/>
    </location>
    <ligand>
        <name>GTP</name>
        <dbReference type="ChEBI" id="CHEBI:37565"/>
    </ligand>
</feature>
<dbReference type="GO" id="GO:0005525">
    <property type="term" value="F:GTP binding"/>
    <property type="evidence" value="ECO:0007669"/>
    <property type="project" value="UniProtKB-KW"/>
</dbReference>
<reference evidence="8" key="2">
    <citation type="submission" date="2021-08" db="EMBL/GenBank/DDBJ databases">
        <authorList>
            <person name="Eriksson T."/>
        </authorList>
    </citation>
    <scope>NUCLEOTIDE SEQUENCE</scope>
    <source>
        <strain evidence="8">Stoneville</strain>
        <tissue evidence="8">Whole head</tissue>
    </source>
</reference>
<keyword evidence="2 6" id="KW-0547">Nucleotide-binding</keyword>
<evidence type="ECO:0000256" key="6">
    <source>
        <dbReference type="PIRSR" id="PIRSR601019-1"/>
    </source>
</evidence>
<dbReference type="SUPFAM" id="SSF52540">
    <property type="entry name" value="P-loop containing nucleoside triphosphate hydrolases"/>
    <property type="match status" value="1"/>
</dbReference>
<keyword evidence="3 7" id="KW-0460">Magnesium</keyword>
<evidence type="ECO:0000256" key="2">
    <source>
        <dbReference type="ARBA" id="ARBA00022741"/>
    </source>
</evidence>
<dbReference type="Gene3D" id="1.10.400.10">
    <property type="entry name" value="GI Alpha 1, domain 2-like"/>
    <property type="match status" value="1"/>
</dbReference>
<keyword evidence="4 6" id="KW-0342">GTP-binding</keyword>
<dbReference type="Proteomes" id="UP000719412">
    <property type="component" value="Unassembled WGS sequence"/>
</dbReference>
<dbReference type="Gene3D" id="3.40.50.300">
    <property type="entry name" value="P-loop containing nucleotide triphosphate hydrolases"/>
    <property type="match status" value="1"/>
</dbReference>
<dbReference type="GO" id="GO:0001664">
    <property type="term" value="F:G protein-coupled receptor binding"/>
    <property type="evidence" value="ECO:0007669"/>
    <property type="project" value="TreeGrafter"/>
</dbReference>
<dbReference type="GO" id="GO:0007188">
    <property type="term" value="P:adenylate cyclase-modulating G protein-coupled receptor signaling pathway"/>
    <property type="evidence" value="ECO:0007669"/>
    <property type="project" value="TreeGrafter"/>
</dbReference>
<name>A0A8J6HGG6_TENMO</name>